<dbReference type="OrthoDB" id="5376804at2759"/>
<evidence type="ECO:0000256" key="2">
    <source>
        <dbReference type="SAM" id="Phobius"/>
    </source>
</evidence>
<proteinExistence type="predicted"/>
<dbReference type="AlphaFoldDB" id="A0A9N9Y021"/>
<dbReference type="Pfam" id="PF11374">
    <property type="entry name" value="DUF3176"/>
    <property type="match status" value="1"/>
</dbReference>
<name>A0A9N9Y021_9HYPO</name>
<gene>
    <name evidence="3" type="ORF">CBYS24578_00010330</name>
</gene>
<dbReference type="PANTHER" id="PTHR35394">
    <property type="entry name" value="DUF3176 DOMAIN-CONTAINING PROTEIN"/>
    <property type="match status" value="1"/>
</dbReference>
<sequence>MGSSATRSIGLWTWEIASLVASIAQFVAMIAILVSFDGKEIFDGPLVTLNTVVSILALGSKASLLTLVANCISQANWSLFSGPPRRLYDFEIVADASRGPLGSLRLLISRSFKGGAIVRAGASITILAIGLGPFAQQLIQIEQRQAVEDGGRFARAQYYDLSYAKSTELNLMEDEAESYVAVTTTPVNFGMQAAVMYGLTGKTKLILQQSDYDCPGSHCQFPGVTSLAVCSKCVNLESSLEKSEKENSTVFSVALPNGITWQEVGTATKFTLPNGLFLDNLHNPQKRQRILMTMLGTSNSSKTVAMKDIDTLIWSQSIIKMNNETGYLAKNESWTDPKAEATECALYYCAKDYEFEARNGTLMATSLVVNEAYKRNPNSWKLDDEANMVGSEFAPPPLPAEQQESLAFHRNYSWYTRSDLQLSKDFTKDEGWNITQTAVEVVNYIAQSVFSTCKPDEKKNCSAVAEDRGAPTGYLSDQYRTTNLRYDPEVAQILWDSKDIPQTFENLAMSMSNTIRAGDSMQSTDEGKVLHYVTVYKIRWVWVVLHATVEVSAAMFLILTLLYKFPTGGRIPVWKSSEMAAMSKGSQVSSVFKGARTLEELNNRAKEASVKLVIKDGEPSEFVGEEYMQMVGKQHGSQEYLGQGKQNQSQEYLGHGN</sequence>
<keyword evidence="2" id="KW-0812">Transmembrane</keyword>
<evidence type="ECO:0000313" key="3">
    <source>
        <dbReference type="EMBL" id="CAG9983329.1"/>
    </source>
</evidence>
<organism evidence="3 4">
    <name type="scientific">Clonostachys byssicola</name>
    <dbReference type="NCBI Taxonomy" id="160290"/>
    <lineage>
        <taxon>Eukaryota</taxon>
        <taxon>Fungi</taxon>
        <taxon>Dikarya</taxon>
        <taxon>Ascomycota</taxon>
        <taxon>Pezizomycotina</taxon>
        <taxon>Sordariomycetes</taxon>
        <taxon>Hypocreomycetidae</taxon>
        <taxon>Hypocreales</taxon>
        <taxon>Bionectriaceae</taxon>
        <taxon>Clonostachys</taxon>
    </lineage>
</organism>
<dbReference type="PANTHER" id="PTHR35394:SF5">
    <property type="entry name" value="DUF3176 DOMAIN-CONTAINING PROTEIN"/>
    <property type="match status" value="1"/>
</dbReference>
<protein>
    <submittedName>
        <fullName evidence="3">Uncharacterized protein</fullName>
    </submittedName>
</protein>
<keyword evidence="4" id="KW-1185">Reference proteome</keyword>
<accession>A0A9N9Y021</accession>
<reference evidence="3" key="1">
    <citation type="submission" date="2021-10" db="EMBL/GenBank/DDBJ databases">
        <authorList>
            <person name="Piombo E."/>
        </authorList>
    </citation>
    <scope>NUCLEOTIDE SEQUENCE</scope>
</reference>
<feature type="transmembrane region" description="Helical" evidence="2">
    <location>
        <begin position="12"/>
        <end position="34"/>
    </location>
</feature>
<evidence type="ECO:0000313" key="4">
    <source>
        <dbReference type="Proteomes" id="UP000754883"/>
    </source>
</evidence>
<evidence type="ECO:0000256" key="1">
    <source>
        <dbReference type="SAM" id="MobiDB-lite"/>
    </source>
</evidence>
<feature type="region of interest" description="Disordered" evidence="1">
    <location>
        <begin position="638"/>
        <end position="657"/>
    </location>
</feature>
<dbReference type="InterPro" id="IPR021514">
    <property type="entry name" value="DUF3176"/>
</dbReference>
<keyword evidence="2" id="KW-0472">Membrane</keyword>
<comment type="caution">
    <text evidence="3">The sequence shown here is derived from an EMBL/GenBank/DDBJ whole genome shotgun (WGS) entry which is preliminary data.</text>
</comment>
<keyword evidence="2" id="KW-1133">Transmembrane helix</keyword>
<dbReference type="EMBL" id="CABFNO020001361">
    <property type="protein sequence ID" value="CAG9983329.1"/>
    <property type="molecule type" value="Genomic_DNA"/>
</dbReference>
<dbReference type="Proteomes" id="UP000754883">
    <property type="component" value="Unassembled WGS sequence"/>
</dbReference>